<keyword evidence="2" id="KW-0378">Hydrolase</keyword>
<evidence type="ECO:0000259" key="1">
    <source>
        <dbReference type="Pfam" id="PF00144"/>
    </source>
</evidence>
<dbReference type="SUPFAM" id="SSF56601">
    <property type="entry name" value="beta-lactamase/transpeptidase-like"/>
    <property type="match status" value="1"/>
</dbReference>
<comment type="caution">
    <text evidence="2">The sequence shown here is derived from an EMBL/GenBank/DDBJ whole genome shotgun (WGS) entry which is preliminary data.</text>
</comment>
<protein>
    <submittedName>
        <fullName evidence="2">Serine hydrolase</fullName>
    </submittedName>
</protein>
<dbReference type="Proteomes" id="UP000536835">
    <property type="component" value="Unassembled WGS sequence"/>
</dbReference>
<dbReference type="PANTHER" id="PTHR43283:SF7">
    <property type="entry name" value="BETA-LACTAMASE-RELATED DOMAIN-CONTAINING PROTEIN"/>
    <property type="match status" value="1"/>
</dbReference>
<accession>A0A7Y3RKS0</accession>
<dbReference type="AlphaFoldDB" id="A0A7Y3RKS0"/>
<proteinExistence type="predicted"/>
<evidence type="ECO:0000313" key="3">
    <source>
        <dbReference type="Proteomes" id="UP000536835"/>
    </source>
</evidence>
<dbReference type="Pfam" id="PF00144">
    <property type="entry name" value="Beta-lactamase"/>
    <property type="match status" value="1"/>
</dbReference>
<name>A0A7Y3RKS0_9PROT</name>
<keyword evidence="3" id="KW-1185">Reference proteome</keyword>
<evidence type="ECO:0000313" key="2">
    <source>
        <dbReference type="EMBL" id="NNU15356.1"/>
    </source>
</evidence>
<reference evidence="2 3" key="1">
    <citation type="submission" date="2020-05" db="EMBL/GenBank/DDBJ databases">
        <title>Parvularcula mediterraneae sp. nov., isolated from polypropylene straw from shallow seawater of the seashore of Laganas in Zakynthos island, Greece.</title>
        <authorList>
            <person name="Szabo I."/>
            <person name="Al-Omari J."/>
            <person name="Rado J."/>
            <person name="Szerdahelyi G.S."/>
        </authorList>
    </citation>
    <scope>NUCLEOTIDE SEQUENCE [LARGE SCALE GENOMIC DNA]</scope>
    <source>
        <strain evidence="2 3">ZS-1/3</strain>
    </source>
</reference>
<feature type="domain" description="Beta-lactamase-related" evidence="1">
    <location>
        <begin position="148"/>
        <end position="411"/>
    </location>
</feature>
<dbReference type="InterPro" id="IPR050789">
    <property type="entry name" value="Diverse_Enzym_Activities"/>
</dbReference>
<dbReference type="Gene3D" id="3.40.710.10">
    <property type="entry name" value="DD-peptidase/beta-lactamase superfamily"/>
    <property type="match status" value="1"/>
</dbReference>
<dbReference type="GO" id="GO:0016787">
    <property type="term" value="F:hydrolase activity"/>
    <property type="evidence" value="ECO:0007669"/>
    <property type="project" value="UniProtKB-KW"/>
</dbReference>
<sequence length="436" mass="47192">MRELSLAAGYKAQFTCSGLFSGGKTLEQIERQELTNIYPSYRPVMAGLPDAVIDRDAKTVSVAFADGMPPRIAAWRPHLGCASLPPGASDVSILPEAKVSETREFRRGVWPRGEKVSSKPLPEGVNGAQLSAALKGALDGEFGGVTSAVVVVQDGRLLMERYTEGFGPTTAQRTWSVAKSIGATIIGAGVLDGHVVLDEPAKLSAWSDADPRSAITLENFLHMGSGLGGQTAGNRTDAVYFGGGLVNEHAVANELIAEPGESWRYANNDTMLALLALREGIADDADYLKFPFERVLRPIGMRNTYLETDWEGNFILSSQVWTTARDLARLGQLYVQDGVWNGRRILPEGWAEYVATPAPAQPGCRREPCRGYGAQFWLYEGYPGIPSGTYAALGNRGQIVMIVPARNVVIVRRGYDHRDARFDDAAFTAAVLEALE</sequence>
<gene>
    <name evidence="2" type="ORF">HK107_03320</name>
</gene>
<dbReference type="InterPro" id="IPR012338">
    <property type="entry name" value="Beta-lactam/transpept-like"/>
</dbReference>
<organism evidence="2 3">
    <name type="scientific">Parvularcula mediterranea</name>
    <dbReference type="NCBI Taxonomy" id="2732508"/>
    <lineage>
        <taxon>Bacteria</taxon>
        <taxon>Pseudomonadati</taxon>
        <taxon>Pseudomonadota</taxon>
        <taxon>Alphaproteobacteria</taxon>
        <taxon>Parvularculales</taxon>
        <taxon>Parvularculaceae</taxon>
        <taxon>Parvularcula</taxon>
    </lineage>
</organism>
<dbReference type="EMBL" id="JABFCX010000002">
    <property type="protein sequence ID" value="NNU15356.1"/>
    <property type="molecule type" value="Genomic_DNA"/>
</dbReference>
<dbReference type="PANTHER" id="PTHR43283">
    <property type="entry name" value="BETA-LACTAMASE-RELATED"/>
    <property type="match status" value="1"/>
</dbReference>
<dbReference type="InterPro" id="IPR001466">
    <property type="entry name" value="Beta-lactam-related"/>
</dbReference>